<dbReference type="RefSeq" id="WP_244712112.1">
    <property type="nucleotide sequence ID" value="NZ_CP095073.1"/>
</dbReference>
<keyword evidence="4" id="KW-1185">Reference proteome</keyword>
<evidence type="ECO:0000259" key="2">
    <source>
        <dbReference type="Pfam" id="PF07261"/>
    </source>
</evidence>
<dbReference type="InterPro" id="IPR053162">
    <property type="entry name" value="DnaD"/>
</dbReference>
<evidence type="ECO:0000313" key="4">
    <source>
        <dbReference type="Proteomes" id="UP000831787"/>
    </source>
</evidence>
<dbReference type="NCBIfam" id="TIGR01446">
    <property type="entry name" value="DnaD_dom"/>
    <property type="match status" value="1"/>
</dbReference>
<comment type="similarity">
    <text evidence="1">Belongs to the DnaB/DnaD family.</text>
</comment>
<feature type="domain" description="DnaB/C C-terminal" evidence="2">
    <location>
        <begin position="165"/>
        <end position="230"/>
    </location>
</feature>
<reference evidence="3 4" key="1">
    <citation type="submission" date="2022-04" db="EMBL/GenBank/DDBJ databases">
        <title>Halobacillus sp. isolated from saltern.</title>
        <authorList>
            <person name="Won M."/>
            <person name="Lee C.-M."/>
            <person name="Woen H.-Y."/>
            <person name="Kwon S.-W."/>
        </authorList>
    </citation>
    <scope>NUCLEOTIDE SEQUENCE [LARGE SCALE GENOMIC DNA]</scope>
    <source>
        <strain evidence="3 4">SSBR10-3</strain>
    </source>
</reference>
<sequence>MNYIRECNQFFDQLELNQLSSSSVSLWFILLQYHNKSGWKEKFSVPASALKLKAGLSEGSFQRARKELKEKGFLTYKSAGRNQAAVYQMISREALFSKSMAEQTNEKTEKQTSREVGYDLECQVEGHSEDLLEEQTVGYLEPLFKQEKSKKEEIKPLPTSTNACTFYEQNIGMLTPFIAEKIMKWCSDLSDELVIESMKLALQNNKRFFNYCEGVLKRWQSLGVKSPNDTKLIAFRPPQIKQKDDTHAVLASLRKERQS</sequence>
<dbReference type="PANTHER" id="PTHR37293:SF5">
    <property type="entry name" value="DNA REPLICATION PROTEIN"/>
    <property type="match status" value="1"/>
</dbReference>
<dbReference type="PANTHER" id="PTHR37293">
    <property type="entry name" value="PHAGE REPLICATION PROTEIN-RELATED"/>
    <property type="match status" value="1"/>
</dbReference>
<dbReference type="SUPFAM" id="SSF158499">
    <property type="entry name" value="DnaD domain-like"/>
    <property type="match status" value="1"/>
</dbReference>
<proteinExistence type="inferred from homology"/>
<dbReference type="Gene3D" id="1.10.10.630">
    <property type="entry name" value="DnaD domain-like"/>
    <property type="match status" value="1"/>
</dbReference>
<accession>A0ABY4ENJ5</accession>
<protein>
    <submittedName>
        <fullName evidence="3">DnaD domain protein</fullName>
    </submittedName>
</protein>
<name>A0ABY4ENJ5_9BACI</name>
<organism evidence="3 4">
    <name type="scientific">Halobacillus salinarum</name>
    <dbReference type="NCBI Taxonomy" id="2932257"/>
    <lineage>
        <taxon>Bacteria</taxon>
        <taxon>Bacillati</taxon>
        <taxon>Bacillota</taxon>
        <taxon>Bacilli</taxon>
        <taxon>Bacillales</taxon>
        <taxon>Bacillaceae</taxon>
        <taxon>Halobacillus</taxon>
    </lineage>
</organism>
<dbReference type="Proteomes" id="UP000831787">
    <property type="component" value="Chromosome"/>
</dbReference>
<dbReference type="Pfam" id="PF07261">
    <property type="entry name" value="DnaB_2"/>
    <property type="match status" value="1"/>
</dbReference>
<evidence type="ECO:0000256" key="1">
    <source>
        <dbReference type="ARBA" id="ARBA00093462"/>
    </source>
</evidence>
<dbReference type="InterPro" id="IPR006343">
    <property type="entry name" value="DnaB/C_C"/>
</dbReference>
<dbReference type="EMBL" id="CP095073">
    <property type="protein sequence ID" value="UOQ45408.1"/>
    <property type="molecule type" value="Genomic_DNA"/>
</dbReference>
<dbReference type="InterPro" id="IPR034829">
    <property type="entry name" value="DnaD-like_sf"/>
</dbReference>
<gene>
    <name evidence="3" type="ORF">MUN89_05535</name>
</gene>
<evidence type="ECO:0000313" key="3">
    <source>
        <dbReference type="EMBL" id="UOQ45408.1"/>
    </source>
</evidence>